<gene>
    <name evidence="7" type="ORF">GGD50_006279</name>
</gene>
<sequence length="71" mass="7484">MNGEILPVVFIAVLTGCALARAGRASEQLIVVIEQVSDLFFKMVGFLMYLAPIGAFGAMAFTIGKPGAVHN</sequence>
<dbReference type="EMBL" id="JACHBI010000022">
    <property type="protein sequence ID" value="MBB5577624.1"/>
    <property type="molecule type" value="Genomic_DNA"/>
</dbReference>
<evidence type="ECO:0000313" key="8">
    <source>
        <dbReference type="Proteomes" id="UP000549882"/>
    </source>
</evidence>
<keyword evidence="4 6" id="KW-1133">Transmembrane helix</keyword>
<dbReference type="InterPro" id="IPR001991">
    <property type="entry name" value="Na-dicarboxylate_symporter"/>
</dbReference>
<dbReference type="AlphaFoldDB" id="A0A7W9D4M5"/>
<feature type="transmembrane region" description="Helical" evidence="6">
    <location>
        <begin position="46"/>
        <end position="64"/>
    </location>
</feature>
<keyword evidence="2" id="KW-0813">Transport</keyword>
<comment type="subcellular location">
    <subcellularLocation>
        <location evidence="1">Membrane</location>
        <topology evidence="1">Multi-pass membrane protein</topology>
    </subcellularLocation>
</comment>
<dbReference type="Pfam" id="PF00375">
    <property type="entry name" value="SDF"/>
    <property type="match status" value="1"/>
</dbReference>
<evidence type="ECO:0000313" key="7">
    <source>
        <dbReference type="EMBL" id="MBB5577624.1"/>
    </source>
</evidence>
<reference evidence="7 8" key="1">
    <citation type="submission" date="2020-08" db="EMBL/GenBank/DDBJ databases">
        <title>Genomic Encyclopedia of Type Strains, Phase IV (KMG-V): Genome sequencing to study the core and pangenomes of soil and plant-associated prokaryotes.</title>
        <authorList>
            <person name="Whitman W."/>
        </authorList>
    </citation>
    <scope>NUCLEOTIDE SEQUENCE [LARGE SCALE GENOMIC DNA]</scope>
    <source>
        <strain evidence="7 8">SEMIA 4064</strain>
    </source>
</reference>
<evidence type="ECO:0000256" key="4">
    <source>
        <dbReference type="ARBA" id="ARBA00022989"/>
    </source>
</evidence>
<name>A0A7W9D4M5_9HYPH</name>
<dbReference type="GO" id="GO:0070778">
    <property type="term" value="P:L-aspartate transmembrane transport"/>
    <property type="evidence" value="ECO:0007669"/>
    <property type="project" value="TreeGrafter"/>
</dbReference>
<dbReference type="GO" id="GO:0015141">
    <property type="term" value="F:succinate transmembrane transporter activity"/>
    <property type="evidence" value="ECO:0007669"/>
    <property type="project" value="TreeGrafter"/>
</dbReference>
<dbReference type="GO" id="GO:0015138">
    <property type="term" value="F:fumarate transmembrane transporter activity"/>
    <property type="evidence" value="ECO:0007669"/>
    <property type="project" value="TreeGrafter"/>
</dbReference>
<keyword evidence="3 6" id="KW-0812">Transmembrane</keyword>
<evidence type="ECO:0000256" key="1">
    <source>
        <dbReference type="ARBA" id="ARBA00004141"/>
    </source>
</evidence>
<evidence type="ECO:0000256" key="3">
    <source>
        <dbReference type="ARBA" id="ARBA00022692"/>
    </source>
</evidence>
<evidence type="ECO:0000256" key="5">
    <source>
        <dbReference type="ARBA" id="ARBA00023136"/>
    </source>
</evidence>
<keyword evidence="8" id="KW-1185">Reference proteome</keyword>
<evidence type="ECO:0000256" key="6">
    <source>
        <dbReference type="SAM" id="Phobius"/>
    </source>
</evidence>
<dbReference type="PANTHER" id="PTHR42865">
    <property type="entry name" value="PROTON/GLUTAMATE-ASPARTATE SYMPORTER"/>
    <property type="match status" value="1"/>
</dbReference>
<accession>A0A7W9D4M5</accession>
<dbReference type="SUPFAM" id="SSF118215">
    <property type="entry name" value="Proton glutamate symport protein"/>
    <property type="match status" value="1"/>
</dbReference>
<proteinExistence type="predicted"/>
<dbReference type="GO" id="GO:0005886">
    <property type="term" value="C:plasma membrane"/>
    <property type="evidence" value="ECO:0007669"/>
    <property type="project" value="TreeGrafter"/>
</dbReference>
<organism evidence="7 8">
    <name type="scientific">Rhizobium paranaense</name>
    <dbReference type="NCBI Taxonomy" id="1650438"/>
    <lineage>
        <taxon>Bacteria</taxon>
        <taxon>Pseudomonadati</taxon>
        <taxon>Pseudomonadota</taxon>
        <taxon>Alphaproteobacteria</taxon>
        <taxon>Hyphomicrobiales</taxon>
        <taxon>Rhizobiaceae</taxon>
        <taxon>Rhizobium/Agrobacterium group</taxon>
        <taxon>Rhizobium</taxon>
    </lineage>
</organism>
<dbReference type="InterPro" id="IPR036458">
    <property type="entry name" value="Na:dicarbo_symporter_sf"/>
</dbReference>
<keyword evidence="5 6" id="KW-0472">Membrane</keyword>
<dbReference type="GO" id="GO:0015366">
    <property type="term" value="F:malate:proton symporter activity"/>
    <property type="evidence" value="ECO:0007669"/>
    <property type="project" value="TreeGrafter"/>
</dbReference>
<protein>
    <submittedName>
        <fullName evidence="7">Na+/H+-dicarboxylate symporter</fullName>
    </submittedName>
</protein>
<dbReference type="PANTHER" id="PTHR42865:SF1">
    <property type="entry name" value="AEROBIC C4-DICARBOXYLATE TRANSPORT PROTEIN"/>
    <property type="match status" value="1"/>
</dbReference>
<dbReference type="Proteomes" id="UP000549882">
    <property type="component" value="Unassembled WGS sequence"/>
</dbReference>
<comment type="caution">
    <text evidence="7">The sequence shown here is derived from an EMBL/GenBank/DDBJ whole genome shotgun (WGS) entry which is preliminary data.</text>
</comment>
<dbReference type="Gene3D" id="1.10.3860.10">
    <property type="entry name" value="Sodium:dicarboxylate symporter"/>
    <property type="match status" value="1"/>
</dbReference>
<evidence type="ECO:0000256" key="2">
    <source>
        <dbReference type="ARBA" id="ARBA00022448"/>
    </source>
</evidence>